<evidence type="ECO:0000313" key="4">
    <source>
        <dbReference type="Proteomes" id="UP001064489"/>
    </source>
</evidence>
<keyword evidence="1" id="KW-0472">Membrane</keyword>
<feature type="transmembrane region" description="Helical" evidence="1">
    <location>
        <begin position="128"/>
        <end position="147"/>
    </location>
</feature>
<comment type="caution">
    <text evidence="3">The sequence shown here is derived from an EMBL/GenBank/DDBJ whole genome shotgun (WGS) entry which is preliminary data.</text>
</comment>
<dbReference type="PANTHER" id="PTHR31061">
    <property type="entry name" value="LD22376P"/>
    <property type="match status" value="1"/>
</dbReference>
<keyword evidence="4" id="KW-1185">Reference proteome</keyword>
<proteinExistence type="predicted"/>
<keyword evidence="1" id="KW-1133">Transmembrane helix</keyword>
<organism evidence="3 4">
    <name type="scientific">Acer negundo</name>
    <name type="common">Box elder</name>
    <dbReference type="NCBI Taxonomy" id="4023"/>
    <lineage>
        <taxon>Eukaryota</taxon>
        <taxon>Viridiplantae</taxon>
        <taxon>Streptophyta</taxon>
        <taxon>Embryophyta</taxon>
        <taxon>Tracheophyta</taxon>
        <taxon>Spermatophyta</taxon>
        <taxon>Magnoliopsida</taxon>
        <taxon>eudicotyledons</taxon>
        <taxon>Gunneridae</taxon>
        <taxon>Pentapetalae</taxon>
        <taxon>rosids</taxon>
        <taxon>malvids</taxon>
        <taxon>Sapindales</taxon>
        <taxon>Sapindaceae</taxon>
        <taxon>Hippocastanoideae</taxon>
        <taxon>Acereae</taxon>
        <taxon>Acer</taxon>
    </lineage>
</organism>
<evidence type="ECO:0000259" key="2">
    <source>
        <dbReference type="Pfam" id="PF07786"/>
    </source>
</evidence>
<feature type="domain" description="Heparan-alpha-glucosaminide N-acetyltransferase catalytic" evidence="2">
    <location>
        <begin position="57"/>
        <end position="145"/>
    </location>
</feature>
<dbReference type="AlphaFoldDB" id="A0AAD5IB50"/>
<sequence length="161" mass="17611">MAAANEPINDNNGGADMVIQISQSVKAKPSVFATKTEEQNPLIANSKQEQQQNQRQRLVSLDVFRGITVALMILVDDAGGLLPAINHSPWNGLTLADFVMPFFLFIAGVSLALTYKKLTNRAVATKKAILRTLKLLVFGILLQGGYIDLELFDSFIVNHIS</sequence>
<accession>A0AAD5IB50</accession>
<protein>
    <recommendedName>
        <fullName evidence="2">Heparan-alpha-glucosaminide N-acetyltransferase catalytic domain-containing protein</fullName>
    </recommendedName>
</protein>
<dbReference type="Proteomes" id="UP001064489">
    <property type="component" value="Chromosome 12"/>
</dbReference>
<gene>
    <name evidence="3" type="ORF">LWI28_028417</name>
</gene>
<keyword evidence="1" id="KW-0812">Transmembrane</keyword>
<reference evidence="3" key="2">
    <citation type="submission" date="2023-02" db="EMBL/GenBank/DDBJ databases">
        <authorList>
            <person name="Swenson N.G."/>
            <person name="Wegrzyn J.L."/>
            <person name="Mcevoy S.L."/>
        </authorList>
    </citation>
    <scope>NUCLEOTIDE SEQUENCE</scope>
    <source>
        <strain evidence="3">91603</strain>
        <tissue evidence="3">Leaf</tissue>
    </source>
</reference>
<evidence type="ECO:0000256" key="1">
    <source>
        <dbReference type="SAM" id="Phobius"/>
    </source>
</evidence>
<dbReference type="Pfam" id="PF07786">
    <property type="entry name" value="HGSNAT_cat"/>
    <property type="match status" value="1"/>
</dbReference>
<reference evidence="3" key="1">
    <citation type="journal article" date="2022" name="Plant J.">
        <title>Strategies of tolerance reflected in two North American maple genomes.</title>
        <authorList>
            <person name="McEvoy S.L."/>
            <person name="Sezen U.U."/>
            <person name="Trouern-Trend A."/>
            <person name="McMahon S.M."/>
            <person name="Schaberg P.G."/>
            <person name="Yang J."/>
            <person name="Wegrzyn J.L."/>
            <person name="Swenson N.G."/>
        </authorList>
    </citation>
    <scope>NUCLEOTIDE SEQUENCE</scope>
    <source>
        <strain evidence="3">91603</strain>
    </source>
</reference>
<feature type="transmembrane region" description="Helical" evidence="1">
    <location>
        <begin position="95"/>
        <end position="116"/>
    </location>
</feature>
<name>A0AAD5IB50_ACENE</name>
<feature type="transmembrane region" description="Helical" evidence="1">
    <location>
        <begin position="58"/>
        <end position="75"/>
    </location>
</feature>
<dbReference type="PANTHER" id="PTHR31061:SF24">
    <property type="entry name" value="LD22376P"/>
    <property type="match status" value="1"/>
</dbReference>
<dbReference type="InterPro" id="IPR012429">
    <property type="entry name" value="HGSNAT_cat"/>
</dbReference>
<dbReference type="EMBL" id="JAJSOW010000107">
    <property type="protein sequence ID" value="KAI9157810.1"/>
    <property type="molecule type" value="Genomic_DNA"/>
</dbReference>
<evidence type="ECO:0000313" key="3">
    <source>
        <dbReference type="EMBL" id="KAI9157810.1"/>
    </source>
</evidence>